<keyword evidence="1" id="KW-1133">Transmembrane helix</keyword>
<keyword evidence="3" id="KW-1185">Reference proteome</keyword>
<proteinExistence type="predicted"/>
<sequence length="110" mass="12168">MGSNGKFLQYRTVYVARKRLVVVVVEMVMVVVVVVVVVEEHSVKGYGKQDFTSLCISEYMKTTQRCATGGRNSLIRICETMVVVEVVVVVVVLEVAVMVVVVVVEQEIST</sequence>
<keyword evidence="1" id="KW-0812">Transmembrane</keyword>
<evidence type="ECO:0000313" key="3">
    <source>
        <dbReference type="Proteomes" id="UP000324222"/>
    </source>
</evidence>
<comment type="caution">
    <text evidence="2">The sequence shown here is derived from an EMBL/GenBank/DDBJ whole genome shotgun (WGS) entry which is preliminary data.</text>
</comment>
<evidence type="ECO:0000256" key="1">
    <source>
        <dbReference type="SAM" id="Phobius"/>
    </source>
</evidence>
<name>A0A5B7JA31_PORTR</name>
<feature type="transmembrane region" description="Helical" evidence="1">
    <location>
        <begin position="20"/>
        <end position="38"/>
    </location>
</feature>
<keyword evidence="1" id="KW-0472">Membrane</keyword>
<gene>
    <name evidence="2" type="ORF">E2C01_084202</name>
</gene>
<feature type="transmembrane region" description="Helical" evidence="1">
    <location>
        <begin position="81"/>
        <end position="104"/>
    </location>
</feature>
<evidence type="ECO:0008006" key="4">
    <source>
        <dbReference type="Google" id="ProtNLM"/>
    </source>
</evidence>
<protein>
    <recommendedName>
        <fullName evidence="4">Transmembrane protein</fullName>
    </recommendedName>
</protein>
<accession>A0A5B7JA31</accession>
<reference evidence="2 3" key="1">
    <citation type="submission" date="2019-05" db="EMBL/GenBank/DDBJ databases">
        <title>Another draft genome of Portunus trituberculatus and its Hox gene families provides insights of decapod evolution.</title>
        <authorList>
            <person name="Jeong J.-H."/>
            <person name="Song I."/>
            <person name="Kim S."/>
            <person name="Choi T."/>
            <person name="Kim D."/>
            <person name="Ryu S."/>
            <person name="Kim W."/>
        </authorList>
    </citation>
    <scope>NUCLEOTIDE SEQUENCE [LARGE SCALE GENOMIC DNA]</scope>
    <source>
        <tissue evidence="2">Muscle</tissue>
    </source>
</reference>
<dbReference type="EMBL" id="VSRR010080440">
    <property type="protein sequence ID" value="MPC89264.1"/>
    <property type="molecule type" value="Genomic_DNA"/>
</dbReference>
<evidence type="ECO:0000313" key="2">
    <source>
        <dbReference type="EMBL" id="MPC89264.1"/>
    </source>
</evidence>
<dbReference type="Proteomes" id="UP000324222">
    <property type="component" value="Unassembled WGS sequence"/>
</dbReference>
<organism evidence="2 3">
    <name type="scientific">Portunus trituberculatus</name>
    <name type="common">Swimming crab</name>
    <name type="synonym">Neptunus trituberculatus</name>
    <dbReference type="NCBI Taxonomy" id="210409"/>
    <lineage>
        <taxon>Eukaryota</taxon>
        <taxon>Metazoa</taxon>
        <taxon>Ecdysozoa</taxon>
        <taxon>Arthropoda</taxon>
        <taxon>Crustacea</taxon>
        <taxon>Multicrustacea</taxon>
        <taxon>Malacostraca</taxon>
        <taxon>Eumalacostraca</taxon>
        <taxon>Eucarida</taxon>
        <taxon>Decapoda</taxon>
        <taxon>Pleocyemata</taxon>
        <taxon>Brachyura</taxon>
        <taxon>Eubrachyura</taxon>
        <taxon>Portunoidea</taxon>
        <taxon>Portunidae</taxon>
        <taxon>Portuninae</taxon>
        <taxon>Portunus</taxon>
    </lineage>
</organism>
<dbReference type="AlphaFoldDB" id="A0A5B7JA31"/>